<dbReference type="SUPFAM" id="SSF57884">
    <property type="entry name" value="Ada DNA repair protein, N-terminal domain (N-Ada 10)"/>
    <property type="match status" value="1"/>
</dbReference>
<evidence type="ECO:0000313" key="1">
    <source>
        <dbReference type="EMBL" id="DAE31019.1"/>
    </source>
</evidence>
<organism evidence="1">
    <name type="scientific">virus sp. ctML55</name>
    <dbReference type="NCBI Taxonomy" id="2827627"/>
    <lineage>
        <taxon>Viruses</taxon>
    </lineage>
</organism>
<accession>A0A8S5RIM2</accession>
<proteinExistence type="predicted"/>
<dbReference type="EMBL" id="BK059105">
    <property type="protein sequence ID" value="DAE31019.1"/>
    <property type="molecule type" value="Genomic_DNA"/>
</dbReference>
<reference evidence="1" key="1">
    <citation type="journal article" date="2021" name="Proc. Natl. Acad. Sci. U.S.A.">
        <title>A Catalog of Tens of Thousands of Viruses from Human Metagenomes Reveals Hidden Associations with Chronic Diseases.</title>
        <authorList>
            <person name="Tisza M.J."/>
            <person name="Buck C.B."/>
        </authorList>
    </citation>
    <scope>NUCLEOTIDE SEQUENCE</scope>
    <source>
        <strain evidence="1">CtML55</strain>
    </source>
</reference>
<sequence length="139" mass="15833">MKKFIYHIEHTNGMDQNVWTSAENQYEAEQEIRHDYHSIKSLTLIKVEDMYLENGDEVIEADNGRLILANSGAYCDEDGNPTGGCIDDEEYVYITKTGSVYHTDRGCASLKARNPKVEEIPLSEARKKGYKPCKRCKHG</sequence>
<protein>
    <submittedName>
        <fullName evidence="1">Metal binding domain of Ada</fullName>
    </submittedName>
</protein>
<dbReference type="InterPro" id="IPR035451">
    <property type="entry name" value="Ada-like_dom_sf"/>
</dbReference>
<name>A0A8S5RIM2_9VIRU</name>